<protein>
    <recommendedName>
        <fullName evidence="4">Photosynthesis system II assembly factor Ycf48/Hcf136-like domain-containing protein</fullName>
    </recommendedName>
</protein>
<dbReference type="Gene3D" id="2.130.10.10">
    <property type="entry name" value="YVTN repeat-like/Quinoprotein amine dehydrogenase"/>
    <property type="match status" value="3"/>
</dbReference>
<feature type="transmembrane region" description="Helical" evidence="1">
    <location>
        <begin position="7"/>
        <end position="25"/>
    </location>
</feature>
<dbReference type="GO" id="GO:0010411">
    <property type="term" value="P:xyloglucan metabolic process"/>
    <property type="evidence" value="ECO:0007669"/>
    <property type="project" value="TreeGrafter"/>
</dbReference>
<sequence length="368" mass="39529">MQTAFKIIIISFFIALISAGVGIVLKGNKLTSSSSGPGTPVSGSGILYSEDMGNTWIQRSQVSQGQNISRFDITDIVIYPKDTSIVFAGTSGGGLFRSRDSGQNWDNISDANKVLTNRAVIKSIAVDSEDSKNLFVAAYQGTRGSILRSQDGGDSFTELFFTSRSKAAVNAVIFSFNDHKQVFAGTDEGLVLESIDNGNSWRTIGEFAYPVRKLAHTSAGVLIAVVQNKGLLRSSDFGANWLSSEDTTTGKKLESFASGINIEYMALDPQNPNNIYLGTGYGLLRSRDGGISFDAPPVVIPPRSLPVMSVGVSSNDSRIILVGAGQAIYRSQDGGEHWSLHAVPTNKRLRVMTVFPHEGSKIFLGLSR</sequence>
<dbReference type="SUPFAM" id="SSF110296">
    <property type="entry name" value="Oligoxyloglucan reducing end-specific cellobiohydrolase"/>
    <property type="match status" value="2"/>
</dbReference>
<evidence type="ECO:0000313" key="3">
    <source>
        <dbReference type="Proteomes" id="UP000178869"/>
    </source>
</evidence>
<gene>
    <name evidence="2" type="ORF">A2828_03805</name>
</gene>
<dbReference type="PANTHER" id="PTHR43739">
    <property type="entry name" value="XYLOGLUCANASE (EUROFUNG)"/>
    <property type="match status" value="1"/>
</dbReference>
<dbReference type="InterPro" id="IPR015943">
    <property type="entry name" value="WD40/YVTN_repeat-like_dom_sf"/>
</dbReference>
<dbReference type="CDD" id="cd15482">
    <property type="entry name" value="Sialidase_non-viral"/>
    <property type="match status" value="1"/>
</dbReference>
<keyword evidence="1" id="KW-0472">Membrane</keyword>
<proteinExistence type="predicted"/>
<comment type="caution">
    <text evidence="2">The sequence shown here is derived from an EMBL/GenBank/DDBJ whole genome shotgun (WGS) entry which is preliminary data.</text>
</comment>
<evidence type="ECO:0008006" key="4">
    <source>
        <dbReference type="Google" id="ProtNLM"/>
    </source>
</evidence>
<dbReference type="Proteomes" id="UP000178869">
    <property type="component" value="Unassembled WGS sequence"/>
</dbReference>
<evidence type="ECO:0000256" key="1">
    <source>
        <dbReference type="SAM" id="Phobius"/>
    </source>
</evidence>
<name>A0A1G2PFJ7_9BACT</name>
<dbReference type="EMBL" id="MHSR01000008">
    <property type="protein sequence ID" value="OHA47067.1"/>
    <property type="molecule type" value="Genomic_DNA"/>
</dbReference>
<organism evidence="2 3">
    <name type="scientific">Candidatus Terrybacteria bacterium RIFCSPHIGHO2_01_FULL_43_35</name>
    <dbReference type="NCBI Taxonomy" id="1802361"/>
    <lineage>
        <taxon>Bacteria</taxon>
        <taxon>Candidatus Terryibacteriota</taxon>
    </lineage>
</organism>
<keyword evidence="1" id="KW-0812">Transmembrane</keyword>
<dbReference type="PANTHER" id="PTHR43739:SF5">
    <property type="entry name" value="EXO-ALPHA-SIALIDASE"/>
    <property type="match status" value="1"/>
</dbReference>
<dbReference type="InterPro" id="IPR052025">
    <property type="entry name" value="Xyloglucanase_GH74"/>
</dbReference>
<dbReference type="AlphaFoldDB" id="A0A1G2PFJ7"/>
<accession>A0A1G2PFJ7</accession>
<reference evidence="2 3" key="1">
    <citation type="journal article" date="2016" name="Nat. Commun.">
        <title>Thousands of microbial genomes shed light on interconnected biogeochemical processes in an aquifer system.</title>
        <authorList>
            <person name="Anantharaman K."/>
            <person name="Brown C.T."/>
            <person name="Hug L.A."/>
            <person name="Sharon I."/>
            <person name="Castelle C.J."/>
            <person name="Probst A.J."/>
            <person name="Thomas B.C."/>
            <person name="Singh A."/>
            <person name="Wilkins M.J."/>
            <person name="Karaoz U."/>
            <person name="Brodie E.L."/>
            <person name="Williams K.H."/>
            <person name="Hubbard S.S."/>
            <person name="Banfield J.F."/>
        </authorList>
    </citation>
    <scope>NUCLEOTIDE SEQUENCE [LARGE SCALE GENOMIC DNA]</scope>
</reference>
<keyword evidence="1" id="KW-1133">Transmembrane helix</keyword>
<evidence type="ECO:0000313" key="2">
    <source>
        <dbReference type="EMBL" id="OHA47067.1"/>
    </source>
</evidence>